<proteinExistence type="predicted"/>
<dbReference type="Pfam" id="PF13567">
    <property type="entry name" value="DUF4131"/>
    <property type="match status" value="1"/>
</dbReference>
<feature type="transmembrane region" description="Helical" evidence="6">
    <location>
        <begin position="6"/>
        <end position="26"/>
    </location>
</feature>
<dbReference type="Proteomes" id="UP000178820">
    <property type="component" value="Unassembled WGS sequence"/>
</dbReference>
<evidence type="ECO:0000256" key="3">
    <source>
        <dbReference type="ARBA" id="ARBA00022692"/>
    </source>
</evidence>
<evidence type="ECO:0008006" key="11">
    <source>
        <dbReference type="Google" id="ProtNLM"/>
    </source>
</evidence>
<feature type="domain" description="ComEC/Rec2-related protein" evidence="7">
    <location>
        <begin position="238"/>
        <end position="502"/>
    </location>
</feature>
<dbReference type="InterPro" id="IPR052159">
    <property type="entry name" value="Competence_DNA_uptake"/>
</dbReference>
<sequence length="516" mass="57550">MTPSKTLFCLAVSFVAGIGIASGMYATLPEYAKNRVTYFLLGFFVIGIVAIIFSFLHKKYYITIIGFCLLFLVLGVLRFQIFEFTIANDPLRMFNDFPEKVAIIGFIAGEPDIRNNLQKLLISTEKLVINGQEAPVQGKLLITVGNFSEAHYHYLDQVKLVGKLKTPPAFEEFNYKNYLLKEGIYSVMDYPAVQLLAKKHSYTPITYGYEKILWLKSKLIASIDQYLFPPHSFILKGMVFGSDKEMPKDLKDQFNVTGLSHVTAVSGSNIVVLISLCTTFLLFLGFWRGQAFYLAVAFIAVYIALIGFPASGVRAAIMGCIALLAQKLGRQNTTSRILVLAGALMLLQNPPLLYYDIGFQLSFLASLGIIHIKPMVALLLKTITKGHAAVLVDMLSITLAAQIITLPIIVYNFGRISLVAPITNLLALPVVEALTILGLLLSICGAVAWWMGAMLTLPCSLLLTYFIWVLDIFSKPWAAKDVGHISWIFVVVYYAALFVLIRFFYKKRQKPEFLGY</sequence>
<dbReference type="STRING" id="1802207.A3D44_00220"/>
<feature type="transmembrane region" description="Helical" evidence="6">
    <location>
        <begin position="392"/>
        <end position="414"/>
    </location>
</feature>
<feature type="transmembrane region" description="Helical" evidence="6">
    <location>
        <begin position="485"/>
        <end position="505"/>
    </location>
</feature>
<keyword evidence="4 6" id="KW-1133">Transmembrane helix</keyword>
<dbReference type="InterPro" id="IPR004477">
    <property type="entry name" value="ComEC_N"/>
</dbReference>
<feature type="transmembrane region" description="Helical" evidence="6">
    <location>
        <begin position="455"/>
        <end position="473"/>
    </location>
</feature>
<feature type="domain" description="DUF4131" evidence="8">
    <location>
        <begin position="37"/>
        <end position="191"/>
    </location>
</feature>
<feature type="transmembrane region" description="Helical" evidence="6">
    <location>
        <begin position="270"/>
        <end position="287"/>
    </location>
</feature>
<feature type="transmembrane region" description="Helical" evidence="6">
    <location>
        <begin position="361"/>
        <end position="380"/>
    </location>
</feature>
<dbReference type="NCBIfam" id="TIGR00360">
    <property type="entry name" value="ComEC_N-term"/>
    <property type="match status" value="1"/>
</dbReference>
<dbReference type="PANTHER" id="PTHR30619:SF7">
    <property type="entry name" value="BETA-LACTAMASE DOMAIN PROTEIN"/>
    <property type="match status" value="1"/>
</dbReference>
<name>A0A1G2I2S6_9BACT</name>
<reference evidence="9 10" key="1">
    <citation type="journal article" date="2016" name="Nat. Commun.">
        <title>Thousands of microbial genomes shed light on interconnected biogeochemical processes in an aquifer system.</title>
        <authorList>
            <person name="Anantharaman K."/>
            <person name="Brown C.T."/>
            <person name="Hug L.A."/>
            <person name="Sharon I."/>
            <person name="Castelle C.J."/>
            <person name="Probst A.J."/>
            <person name="Thomas B.C."/>
            <person name="Singh A."/>
            <person name="Wilkins M.J."/>
            <person name="Karaoz U."/>
            <person name="Brodie E.L."/>
            <person name="Williams K.H."/>
            <person name="Hubbard S.S."/>
            <person name="Banfield J.F."/>
        </authorList>
    </citation>
    <scope>NUCLEOTIDE SEQUENCE [LARGE SCALE GENOMIC DNA]</scope>
</reference>
<comment type="subcellular location">
    <subcellularLocation>
        <location evidence="1">Cell membrane</location>
        <topology evidence="1">Multi-pass membrane protein</topology>
    </subcellularLocation>
</comment>
<protein>
    <recommendedName>
        <fullName evidence="11">ComEC/Rec2-related protein domain-containing protein</fullName>
    </recommendedName>
</protein>
<feature type="transmembrane region" description="Helical" evidence="6">
    <location>
        <begin position="293"/>
        <end position="325"/>
    </location>
</feature>
<evidence type="ECO:0000256" key="2">
    <source>
        <dbReference type="ARBA" id="ARBA00022475"/>
    </source>
</evidence>
<evidence type="ECO:0000313" key="9">
    <source>
        <dbReference type="EMBL" id="OGZ68977.1"/>
    </source>
</evidence>
<keyword evidence="2" id="KW-1003">Cell membrane</keyword>
<dbReference type="GO" id="GO:0005886">
    <property type="term" value="C:plasma membrane"/>
    <property type="evidence" value="ECO:0007669"/>
    <property type="project" value="UniProtKB-SubCell"/>
</dbReference>
<comment type="caution">
    <text evidence="9">The sequence shown here is derived from an EMBL/GenBank/DDBJ whole genome shotgun (WGS) entry which is preliminary data.</text>
</comment>
<dbReference type="InterPro" id="IPR025405">
    <property type="entry name" value="DUF4131"/>
</dbReference>
<dbReference type="PANTHER" id="PTHR30619">
    <property type="entry name" value="DNA INTERNALIZATION/COMPETENCE PROTEIN COMEC/REC2"/>
    <property type="match status" value="1"/>
</dbReference>
<organism evidence="9 10">
    <name type="scientific">Candidatus Staskawiczbacteria bacterium RIFCSPHIGHO2_02_FULL_42_22</name>
    <dbReference type="NCBI Taxonomy" id="1802207"/>
    <lineage>
        <taxon>Bacteria</taxon>
        <taxon>Candidatus Staskawicziibacteriota</taxon>
    </lineage>
</organism>
<feature type="transmembrane region" description="Helical" evidence="6">
    <location>
        <begin position="62"/>
        <end position="82"/>
    </location>
</feature>
<dbReference type="AlphaFoldDB" id="A0A1G2I2S6"/>
<dbReference type="EMBL" id="MHOT01000016">
    <property type="protein sequence ID" value="OGZ68977.1"/>
    <property type="molecule type" value="Genomic_DNA"/>
</dbReference>
<gene>
    <name evidence="9" type="ORF">A3D44_00220</name>
</gene>
<dbReference type="Pfam" id="PF03772">
    <property type="entry name" value="Competence"/>
    <property type="match status" value="1"/>
</dbReference>
<keyword evidence="3 6" id="KW-0812">Transmembrane</keyword>
<accession>A0A1G2I2S6</accession>
<feature type="transmembrane region" description="Helical" evidence="6">
    <location>
        <begin position="426"/>
        <end position="448"/>
    </location>
</feature>
<keyword evidence="5 6" id="KW-0472">Membrane</keyword>
<evidence type="ECO:0000313" key="10">
    <source>
        <dbReference type="Proteomes" id="UP000178820"/>
    </source>
</evidence>
<feature type="transmembrane region" description="Helical" evidence="6">
    <location>
        <begin position="38"/>
        <end position="56"/>
    </location>
</feature>
<evidence type="ECO:0000256" key="6">
    <source>
        <dbReference type="SAM" id="Phobius"/>
    </source>
</evidence>
<evidence type="ECO:0000259" key="7">
    <source>
        <dbReference type="Pfam" id="PF03772"/>
    </source>
</evidence>
<evidence type="ECO:0000256" key="4">
    <source>
        <dbReference type="ARBA" id="ARBA00022989"/>
    </source>
</evidence>
<evidence type="ECO:0000256" key="1">
    <source>
        <dbReference type="ARBA" id="ARBA00004651"/>
    </source>
</evidence>
<evidence type="ECO:0000259" key="8">
    <source>
        <dbReference type="Pfam" id="PF13567"/>
    </source>
</evidence>
<evidence type="ECO:0000256" key="5">
    <source>
        <dbReference type="ARBA" id="ARBA00023136"/>
    </source>
</evidence>